<dbReference type="AlphaFoldDB" id="U5QLB9"/>
<dbReference type="InterPro" id="IPR006665">
    <property type="entry name" value="OmpA-like"/>
</dbReference>
<evidence type="ECO:0000256" key="3">
    <source>
        <dbReference type="ARBA" id="ARBA00023237"/>
    </source>
</evidence>
<dbReference type="PRINTS" id="PR01021">
    <property type="entry name" value="OMPADOMAIN"/>
</dbReference>
<gene>
    <name evidence="8" type="primary">motB</name>
    <name evidence="8" type="ORF">GKIL_2214</name>
</gene>
<sequence>MKSQLLPGLILVMVAGIWSFPCAAQQNQTRTVPTQTVPTVTVPSAPTPSVTVPNRTTPSVAVPNKTIPSRYVPTVTVPVKVVPSQVREAKTQLRAIDTRTETRIVLDADVLFDFDKDNIRPDAAAALVKVAIVLKGYPGKPVRIEGYTDSMGSDSYNLDLSRRRAAAVQGWLLQNARIENGRMRTTGFGESHPVAPNANPDGSDNPAGRQKNRRVEIVVRRV</sequence>
<evidence type="ECO:0000259" key="7">
    <source>
        <dbReference type="PROSITE" id="PS51123"/>
    </source>
</evidence>
<dbReference type="PATRIC" id="fig|1183438.3.peg.2173"/>
<dbReference type="PANTHER" id="PTHR30329">
    <property type="entry name" value="STATOR ELEMENT OF FLAGELLAR MOTOR COMPLEX"/>
    <property type="match status" value="1"/>
</dbReference>
<keyword evidence="9" id="KW-1185">Reference proteome</keyword>
<dbReference type="Pfam" id="PF00691">
    <property type="entry name" value="OmpA"/>
    <property type="match status" value="1"/>
</dbReference>
<dbReference type="eggNOG" id="COG2885">
    <property type="taxonomic scope" value="Bacteria"/>
</dbReference>
<dbReference type="Gene3D" id="3.30.1330.60">
    <property type="entry name" value="OmpA-like domain"/>
    <property type="match status" value="1"/>
</dbReference>
<evidence type="ECO:0000313" key="9">
    <source>
        <dbReference type="Proteomes" id="UP000017396"/>
    </source>
</evidence>
<feature type="signal peptide" evidence="6">
    <location>
        <begin position="1"/>
        <end position="24"/>
    </location>
</feature>
<keyword evidence="3" id="KW-0998">Cell outer membrane</keyword>
<dbReference type="EMBL" id="CP003587">
    <property type="protein sequence ID" value="AGY58460.1"/>
    <property type="molecule type" value="Genomic_DNA"/>
</dbReference>
<evidence type="ECO:0000256" key="6">
    <source>
        <dbReference type="SAM" id="SignalP"/>
    </source>
</evidence>
<name>U5QLB9_GLOK1</name>
<dbReference type="RefSeq" id="WP_023173615.1">
    <property type="nucleotide sequence ID" value="NC_022600.1"/>
</dbReference>
<dbReference type="Proteomes" id="UP000017396">
    <property type="component" value="Chromosome"/>
</dbReference>
<keyword evidence="2 4" id="KW-0472">Membrane</keyword>
<proteinExistence type="predicted"/>
<dbReference type="HOGENOM" id="CLU_016890_6_3_3"/>
<feature type="chain" id="PRO_5004663801" evidence="6">
    <location>
        <begin position="25"/>
        <end position="222"/>
    </location>
</feature>
<keyword evidence="6" id="KW-0732">Signal</keyword>
<dbReference type="STRING" id="1183438.GKIL_2214"/>
<comment type="subcellular location">
    <subcellularLocation>
        <location evidence="1">Cell outer membrane</location>
    </subcellularLocation>
</comment>
<protein>
    <submittedName>
        <fullName evidence="8">OmpA/MotB domain-containing protein</fullName>
    </submittedName>
</protein>
<evidence type="ECO:0000256" key="5">
    <source>
        <dbReference type="SAM" id="MobiDB-lite"/>
    </source>
</evidence>
<evidence type="ECO:0000256" key="4">
    <source>
        <dbReference type="PROSITE-ProRule" id="PRU00473"/>
    </source>
</evidence>
<organism evidence="8 9">
    <name type="scientific">Gloeobacter kilaueensis (strain ATCC BAA-2537 / CCAP 1431/1 / ULC 316 / JS1)</name>
    <dbReference type="NCBI Taxonomy" id="1183438"/>
    <lineage>
        <taxon>Bacteria</taxon>
        <taxon>Bacillati</taxon>
        <taxon>Cyanobacteriota</taxon>
        <taxon>Cyanophyceae</taxon>
        <taxon>Gloeobacterales</taxon>
        <taxon>Gloeobacteraceae</taxon>
        <taxon>Gloeobacter</taxon>
    </lineage>
</organism>
<feature type="region of interest" description="Disordered" evidence="5">
    <location>
        <begin position="184"/>
        <end position="214"/>
    </location>
</feature>
<evidence type="ECO:0000313" key="8">
    <source>
        <dbReference type="EMBL" id="AGY58460.1"/>
    </source>
</evidence>
<dbReference type="CDD" id="cd07185">
    <property type="entry name" value="OmpA_C-like"/>
    <property type="match status" value="1"/>
</dbReference>
<evidence type="ECO:0000256" key="1">
    <source>
        <dbReference type="ARBA" id="ARBA00004442"/>
    </source>
</evidence>
<feature type="domain" description="OmpA-like" evidence="7">
    <location>
        <begin position="99"/>
        <end position="222"/>
    </location>
</feature>
<dbReference type="PANTHER" id="PTHR30329:SF21">
    <property type="entry name" value="LIPOPROTEIN YIAD-RELATED"/>
    <property type="match status" value="1"/>
</dbReference>
<dbReference type="PROSITE" id="PS51123">
    <property type="entry name" value="OMPA_2"/>
    <property type="match status" value="1"/>
</dbReference>
<accession>U5QLB9</accession>
<dbReference type="OrthoDB" id="502243at2"/>
<dbReference type="GO" id="GO:0009279">
    <property type="term" value="C:cell outer membrane"/>
    <property type="evidence" value="ECO:0007669"/>
    <property type="project" value="UniProtKB-SubCell"/>
</dbReference>
<dbReference type="KEGG" id="glj:GKIL_2214"/>
<dbReference type="InterPro" id="IPR050330">
    <property type="entry name" value="Bact_OuterMem_StrucFunc"/>
</dbReference>
<reference evidence="8 9" key="1">
    <citation type="journal article" date="2013" name="PLoS ONE">
        <title>Cultivation and Complete Genome Sequencing of Gloeobacter kilaueensis sp. nov., from a Lava Cave in Kilauea Caldera, Hawai'i.</title>
        <authorList>
            <person name="Saw J.H."/>
            <person name="Schatz M."/>
            <person name="Brown M.V."/>
            <person name="Kunkel D.D."/>
            <person name="Foster J.S."/>
            <person name="Shick H."/>
            <person name="Christensen S."/>
            <person name="Hou S."/>
            <person name="Wan X."/>
            <person name="Donachie S.P."/>
        </authorList>
    </citation>
    <scope>NUCLEOTIDE SEQUENCE [LARGE SCALE GENOMIC DNA]</scope>
    <source>
        <strain evidence="9">JS</strain>
    </source>
</reference>
<dbReference type="SUPFAM" id="SSF103088">
    <property type="entry name" value="OmpA-like"/>
    <property type="match status" value="1"/>
</dbReference>
<dbReference type="InterPro" id="IPR036737">
    <property type="entry name" value="OmpA-like_sf"/>
</dbReference>
<dbReference type="InterPro" id="IPR006664">
    <property type="entry name" value="OMP_bac"/>
</dbReference>
<evidence type="ECO:0000256" key="2">
    <source>
        <dbReference type="ARBA" id="ARBA00023136"/>
    </source>
</evidence>